<feature type="transmembrane region" description="Helical" evidence="1">
    <location>
        <begin position="66"/>
        <end position="90"/>
    </location>
</feature>
<dbReference type="EMBL" id="MGEJ01000001">
    <property type="protein sequence ID" value="OGL82052.1"/>
    <property type="molecule type" value="Genomic_DNA"/>
</dbReference>
<evidence type="ECO:0000313" key="4">
    <source>
        <dbReference type="Proteomes" id="UP000176897"/>
    </source>
</evidence>
<keyword evidence="1" id="KW-0472">Membrane</keyword>
<keyword evidence="1" id="KW-1133">Transmembrane helix</keyword>
<dbReference type="STRING" id="1802401.A3B21_05040"/>
<protein>
    <submittedName>
        <fullName evidence="3">Uncharacterized protein</fullName>
    </submittedName>
</protein>
<keyword evidence="2" id="KW-0732">Signal</keyword>
<sequence>MHSKLKYFLFYILHSAFFISPASAVAPATPTAAEEVKAGLLKTAEKAGLTRAGATARQPAEVAGELVGYLLSFVGVIFFALAIYGGIIWMTARGNEEKVKKAQELIKDATIGLIVVFLSYTITNFIVTRLLLQVQ</sequence>
<proteinExistence type="predicted"/>
<dbReference type="AlphaFoldDB" id="A0A1F7UUT2"/>
<accession>A0A1F7UUT2</accession>
<name>A0A1F7UUT2_9BACT</name>
<evidence type="ECO:0000313" key="3">
    <source>
        <dbReference type="EMBL" id="OGL82052.1"/>
    </source>
</evidence>
<reference evidence="3 4" key="1">
    <citation type="journal article" date="2016" name="Nat. Commun.">
        <title>Thousands of microbial genomes shed light on interconnected biogeochemical processes in an aquifer system.</title>
        <authorList>
            <person name="Anantharaman K."/>
            <person name="Brown C.T."/>
            <person name="Hug L.A."/>
            <person name="Sharon I."/>
            <person name="Castelle C.J."/>
            <person name="Probst A.J."/>
            <person name="Thomas B.C."/>
            <person name="Singh A."/>
            <person name="Wilkins M.J."/>
            <person name="Karaoz U."/>
            <person name="Brodie E.L."/>
            <person name="Williams K.H."/>
            <person name="Hubbard S.S."/>
            <person name="Banfield J.F."/>
        </authorList>
    </citation>
    <scope>NUCLEOTIDE SEQUENCE [LARGE SCALE GENOMIC DNA]</scope>
</reference>
<feature type="chain" id="PRO_5009533138" evidence="2">
    <location>
        <begin position="25"/>
        <end position="135"/>
    </location>
</feature>
<comment type="caution">
    <text evidence="3">The sequence shown here is derived from an EMBL/GenBank/DDBJ whole genome shotgun (WGS) entry which is preliminary data.</text>
</comment>
<dbReference type="Proteomes" id="UP000176897">
    <property type="component" value="Unassembled WGS sequence"/>
</dbReference>
<organism evidence="3 4">
    <name type="scientific">Candidatus Uhrbacteria bacterium RIFCSPLOWO2_01_FULL_47_24</name>
    <dbReference type="NCBI Taxonomy" id="1802401"/>
    <lineage>
        <taxon>Bacteria</taxon>
        <taxon>Candidatus Uhriibacteriota</taxon>
    </lineage>
</organism>
<dbReference type="InterPro" id="IPR043993">
    <property type="entry name" value="T4SS_pilin"/>
</dbReference>
<feature type="signal peptide" evidence="2">
    <location>
        <begin position="1"/>
        <end position="24"/>
    </location>
</feature>
<gene>
    <name evidence="3" type="ORF">A3B21_05040</name>
</gene>
<evidence type="ECO:0000256" key="2">
    <source>
        <dbReference type="SAM" id="SignalP"/>
    </source>
</evidence>
<dbReference type="Pfam" id="PF18895">
    <property type="entry name" value="T4SS_pilin"/>
    <property type="match status" value="1"/>
</dbReference>
<keyword evidence="1" id="KW-0812">Transmembrane</keyword>
<evidence type="ECO:0000256" key="1">
    <source>
        <dbReference type="SAM" id="Phobius"/>
    </source>
</evidence>
<feature type="transmembrane region" description="Helical" evidence="1">
    <location>
        <begin position="111"/>
        <end position="132"/>
    </location>
</feature>